<evidence type="ECO:0000313" key="4">
    <source>
        <dbReference type="Proteomes" id="UP000261166"/>
    </source>
</evidence>
<reference evidence="2 4" key="1">
    <citation type="submission" date="2018-08" db="EMBL/GenBank/DDBJ databases">
        <title>A genome reference for cultivated species of the human gut microbiota.</title>
        <authorList>
            <person name="Zou Y."/>
            <person name="Xue W."/>
            <person name="Luo G."/>
        </authorList>
    </citation>
    <scope>NUCLEOTIDE SEQUENCE [LARGE SCALE GENOMIC DNA]</scope>
    <source>
        <strain evidence="2 4">AF26-4BH</strain>
        <strain evidence="1">TF05-5AC</strain>
    </source>
</reference>
<keyword evidence="3" id="KW-1185">Reference proteome</keyword>
<dbReference type="Proteomes" id="UP000261166">
    <property type="component" value="Unassembled WGS sequence"/>
</dbReference>
<dbReference type="EMBL" id="QVLU01000015">
    <property type="protein sequence ID" value="RGE70579.1"/>
    <property type="molecule type" value="Genomic_DNA"/>
</dbReference>
<proteinExistence type="predicted"/>
<sequence length="66" mass="7603">MTEYGDSLKLIRSSGGKEAAGQFFRKTQGKALFTRILSPVFIRIGRDHNNIFLEKKMILFILQTNR</sequence>
<evidence type="ECO:0000313" key="1">
    <source>
        <dbReference type="EMBL" id="RGE56687.1"/>
    </source>
</evidence>
<dbReference type="AlphaFoldDB" id="A0A3E3IU17"/>
<gene>
    <name evidence="2" type="ORF">DWY69_16760</name>
    <name evidence="1" type="ORF">DXC51_23110</name>
</gene>
<comment type="caution">
    <text evidence="2">The sequence shown here is derived from an EMBL/GenBank/DDBJ whole genome shotgun (WGS) entry which is preliminary data.</text>
</comment>
<organism evidence="2 4">
    <name type="scientific">Eisenbergiella massiliensis</name>
    <dbReference type="NCBI Taxonomy" id="1720294"/>
    <lineage>
        <taxon>Bacteria</taxon>
        <taxon>Bacillati</taxon>
        <taxon>Bacillota</taxon>
        <taxon>Clostridia</taxon>
        <taxon>Lachnospirales</taxon>
        <taxon>Lachnospiraceae</taxon>
        <taxon>Eisenbergiella</taxon>
    </lineage>
</organism>
<evidence type="ECO:0000313" key="3">
    <source>
        <dbReference type="Proteomes" id="UP000260812"/>
    </source>
</evidence>
<dbReference type="Proteomes" id="UP000260812">
    <property type="component" value="Unassembled WGS sequence"/>
</dbReference>
<name>A0A3E3IU17_9FIRM</name>
<protein>
    <submittedName>
        <fullName evidence="2">Uncharacterized protein</fullName>
    </submittedName>
</protein>
<evidence type="ECO:0000313" key="2">
    <source>
        <dbReference type="EMBL" id="RGE70579.1"/>
    </source>
</evidence>
<accession>A0A3E3IU17</accession>
<dbReference type="EMBL" id="QVLV01000022">
    <property type="protein sequence ID" value="RGE56687.1"/>
    <property type="molecule type" value="Genomic_DNA"/>
</dbReference>